<sequence length="45" mass="5041">MTDNTVVSLNTPQDLLTELIRQEARDLIAEQSSYATIGHVIDLRV</sequence>
<keyword evidence="1" id="KW-0614">Plasmid</keyword>
<dbReference type="RefSeq" id="WP_172971852.1">
    <property type="nucleotide sequence ID" value="NZ_CBCSDK010000026.1"/>
</dbReference>
<dbReference type="Proteomes" id="UP000326936">
    <property type="component" value="Plasmid pTHAF100_a"/>
</dbReference>
<geneLocation type="plasmid" evidence="2">
    <name>pthaf100_a</name>
</geneLocation>
<proteinExistence type="predicted"/>
<evidence type="ECO:0000313" key="2">
    <source>
        <dbReference type="Proteomes" id="UP000326936"/>
    </source>
</evidence>
<gene>
    <name evidence="1" type="ORF">FIV01_18315</name>
</gene>
<keyword evidence="2" id="KW-1185">Reference proteome</keyword>
<dbReference type="AlphaFoldDB" id="A0A5P9CQW5"/>
<reference evidence="1 2" key="1">
    <citation type="submission" date="2019-10" db="EMBL/GenBank/DDBJ databases">
        <title>Complete genome sequence of Vibrio sp. strain THAF100, isolated from non-filtered water from the water column of tank 6 of a marine aquarium containing stony-coral fragments. Water maintained at 26 degree C.</title>
        <authorList>
            <person name="Ruckert C."/>
            <person name="Franco A."/>
            <person name="Kalinowski J."/>
            <person name="Glaeser S."/>
        </authorList>
    </citation>
    <scope>NUCLEOTIDE SEQUENCE [LARGE SCALE GENOMIC DNA]</scope>
    <source>
        <strain evidence="1 2">THAF100</strain>
        <plasmid evidence="2">pthaf100_a</plasmid>
    </source>
</reference>
<name>A0A5P9CQW5_9VIBR</name>
<protein>
    <submittedName>
        <fullName evidence="1">Uncharacterized protein</fullName>
    </submittedName>
</protein>
<organism evidence="1 2">
    <name type="scientific">Vibrio aquimaris</name>
    <dbReference type="NCBI Taxonomy" id="2587862"/>
    <lineage>
        <taxon>Bacteria</taxon>
        <taxon>Pseudomonadati</taxon>
        <taxon>Pseudomonadota</taxon>
        <taxon>Gammaproteobacteria</taxon>
        <taxon>Vibrionales</taxon>
        <taxon>Vibrionaceae</taxon>
        <taxon>Vibrio</taxon>
    </lineage>
</organism>
<dbReference type="EMBL" id="CP045351">
    <property type="protein sequence ID" value="QFT28351.1"/>
    <property type="molecule type" value="Genomic_DNA"/>
</dbReference>
<dbReference type="KEGG" id="vaq:FIV01_18315"/>
<evidence type="ECO:0000313" key="1">
    <source>
        <dbReference type="EMBL" id="QFT28351.1"/>
    </source>
</evidence>
<accession>A0A5P9CQW5</accession>